<dbReference type="KEGG" id="tpal:117646048"/>
<evidence type="ECO:0000313" key="2">
    <source>
        <dbReference type="RefSeq" id="XP_034242592.1"/>
    </source>
</evidence>
<sequence length="205" mass="23005">MDLCMAAPGTRQEEKVATLERMGQPGARRLKHIRCRCDVDPAWTLEVLRRAAPTLEELFVSMPREEHLRTVHAMPRLRRMYLIASSSTRLALPALPHGSLEWLRVSGLPQPALVSLLQAHAASLRVLWLDVSRGAKSGAKPKAKFKAKPFKVLFKCDLRLSRLVLWSSGHHHPSGCPGQLAKARRTLPGALVQCKDCDRVPWEYL</sequence>
<dbReference type="GeneID" id="117646048"/>
<reference evidence="2" key="1">
    <citation type="submission" date="2025-08" db="UniProtKB">
        <authorList>
            <consortium name="RefSeq"/>
        </authorList>
    </citation>
    <scope>IDENTIFICATION</scope>
    <source>
        <tissue evidence="2">Total insect</tissue>
    </source>
</reference>
<protein>
    <submittedName>
        <fullName evidence="2">Uncharacterized protein LOC117646048</fullName>
    </submittedName>
</protein>
<organism evidence="2">
    <name type="scientific">Thrips palmi</name>
    <name type="common">Melon thrips</name>
    <dbReference type="NCBI Taxonomy" id="161013"/>
    <lineage>
        <taxon>Eukaryota</taxon>
        <taxon>Metazoa</taxon>
        <taxon>Ecdysozoa</taxon>
        <taxon>Arthropoda</taxon>
        <taxon>Hexapoda</taxon>
        <taxon>Insecta</taxon>
        <taxon>Pterygota</taxon>
        <taxon>Neoptera</taxon>
        <taxon>Paraneoptera</taxon>
        <taxon>Thysanoptera</taxon>
        <taxon>Terebrantia</taxon>
        <taxon>Thripoidea</taxon>
        <taxon>Thripidae</taxon>
        <taxon>Thrips</taxon>
    </lineage>
</organism>
<accession>A0A6P8Z722</accession>
<keyword evidence="1" id="KW-1185">Reference proteome</keyword>
<dbReference type="RefSeq" id="XP_034242592.1">
    <property type="nucleotide sequence ID" value="XM_034386701.1"/>
</dbReference>
<dbReference type="AlphaFoldDB" id="A0A6P8Z722"/>
<proteinExistence type="predicted"/>
<dbReference type="InParanoid" id="A0A6P8Z722"/>
<dbReference type="Proteomes" id="UP000515158">
    <property type="component" value="Unplaced"/>
</dbReference>
<name>A0A6P8Z722_THRPL</name>
<gene>
    <name evidence="2" type="primary">LOC117646048</name>
</gene>
<evidence type="ECO:0000313" key="1">
    <source>
        <dbReference type="Proteomes" id="UP000515158"/>
    </source>
</evidence>